<dbReference type="RefSeq" id="WP_115578431.1">
    <property type="nucleotide sequence ID" value="NZ_NXLX01000002.1"/>
</dbReference>
<keyword evidence="2" id="KW-1185">Reference proteome</keyword>
<protein>
    <recommendedName>
        <fullName evidence="3">CopG family transcriptional regulator</fullName>
    </recommendedName>
</protein>
<sequence>MDLDNILKEIDRKSTSNLNRVGNKINFKVDFSIEEVKRIDEFAKKNYIKRGTAVRMIFSFFVNSQKKD</sequence>
<proteinExistence type="predicted"/>
<evidence type="ECO:0000313" key="1">
    <source>
        <dbReference type="EMBL" id="RDU74376.1"/>
    </source>
</evidence>
<accession>A0A3D8JBE8</accession>
<evidence type="ECO:0008006" key="3">
    <source>
        <dbReference type="Google" id="ProtNLM"/>
    </source>
</evidence>
<dbReference type="EMBL" id="NXLX01000002">
    <property type="protein sequence ID" value="RDU74376.1"/>
    <property type="molecule type" value="Genomic_DNA"/>
</dbReference>
<comment type="caution">
    <text evidence="1">The sequence shown here is derived from an EMBL/GenBank/DDBJ whole genome shotgun (WGS) entry which is preliminary data.</text>
</comment>
<dbReference type="AlphaFoldDB" id="A0A3D8JBE8"/>
<gene>
    <name evidence="1" type="ORF">CQA57_01300</name>
</gene>
<evidence type="ECO:0000313" key="2">
    <source>
        <dbReference type="Proteomes" id="UP000256695"/>
    </source>
</evidence>
<organism evidence="1 2">
    <name type="scientific">Helicobacter anseris</name>
    <dbReference type="NCBI Taxonomy" id="375926"/>
    <lineage>
        <taxon>Bacteria</taxon>
        <taxon>Pseudomonadati</taxon>
        <taxon>Campylobacterota</taxon>
        <taxon>Epsilonproteobacteria</taxon>
        <taxon>Campylobacterales</taxon>
        <taxon>Helicobacteraceae</taxon>
        <taxon>Helicobacter</taxon>
    </lineage>
</organism>
<dbReference type="Proteomes" id="UP000256695">
    <property type="component" value="Unassembled WGS sequence"/>
</dbReference>
<name>A0A3D8JBE8_9HELI</name>
<reference evidence="1 2" key="1">
    <citation type="submission" date="2018-04" db="EMBL/GenBank/DDBJ databases">
        <title>Novel Campyloabacter and Helicobacter Species and Strains.</title>
        <authorList>
            <person name="Mannion A.J."/>
            <person name="Shen Z."/>
            <person name="Fox J.G."/>
        </authorList>
    </citation>
    <scope>NUCLEOTIDE SEQUENCE [LARGE SCALE GENOMIC DNA]</scope>
    <source>
        <strain evidence="1 2">MIT 04-9362</strain>
    </source>
</reference>